<sequence length="89" mass="9842">MEENNSPRPDFVAMGNAMLTLADNVNLLQNVPPFNCNQLYQHLDGIAAQLSNIQNIVENTQKSISEARAETRDGAKLRVVEVETVVDCN</sequence>
<name>A0AAV5AMR8_9AGAM</name>
<organism evidence="1 2">
    <name type="scientific">Clathrus columnatus</name>
    <dbReference type="NCBI Taxonomy" id="1419009"/>
    <lineage>
        <taxon>Eukaryota</taxon>
        <taxon>Fungi</taxon>
        <taxon>Dikarya</taxon>
        <taxon>Basidiomycota</taxon>
        <taxon>Agaricomycotina</taxon>
        <taxon>Agaricomycetes</taxon>
        <taxon>Phallomycetidae</taxon>
        <taxon>Phallales</taxon>
        <taxon>Clathraceae</taxon>
        <taxon>Clathrus</taxon>
    </lineage>
</organism>
<dbReference type="Proteomes" id="UP001050691">
    <property type="component" value="Unassembled WGS sequence"/>
</dbReference>
<evidence type="ECO:0000313" key="2">
    <source>
        <dbReference type="Proteomes" id="UP001050691"/>
    </source>
</evidence>
<accession>A0AAV5AMR8</accession>
<proteinExistence type="predicted"/>
<evidence type="ECO:0000313" key="1">
    <source>
        <dbReference type="EMBL" id="GJJ14808.1"/>
    </source>
</evidence>
<dbReference type="EMBL" id="BPWL01000010">
    <property type="protein sequence ID" value="GJJ14808.1"/>
    <property type="molecule type" value="Genomic_DNA"/>
</dbReference>
<comment type="caution">
    <text evidence="1">The sequence shown here is derived from an EMBL/GenBank/DDBJ whole genome shotgun (WGS) entry which is preliminary data.</text>
</comment>
<keyword evidence="2" id="KW-1185">Reference proteome</keyword>
<protein>
    <submittedName>
        <fullName evidence="1">Uncharacterized protein</fullName>
    </submittedName>
</protein>
<dbReference type="AlphaFoldDB" id="A0AAV5AMR8"/>
<gene>
    <name evidence="1" type="ORF">Clacol_009076</name>
</gene>
<reference evidence="1" key="1">
    <citation type="submission" date="2021-10" db="EMBL/GenBank/DDBJ databases">
        <title>De novo Genome Assembly of Clathrus columnatus (Basidiomycota, Fungi) Using Illumina and Nanopore Sequence Data.</title>
        <authorList>
            <person name="Ogiso-Tanaka E."/>
            <person name="Itagaki H."/>
            <person name="Hosoya T."/>
            <person name="Hosaka K."/>
        </authorList>
    </citation>
    <scope>NUCLEOTIDE SEQUENCE</scope>
    <source>
        <strain evidence="1">MO-923</strain>
    </source>
</reference>